<proteinExistence type="inferred from homology"/>
<reference evidence="4" key="2">
    <citation type="submission" date="2020-05" db="UniProtKB">
        <authorList>
            <consortium name="EnsemblMetazoa"/>
        </authorList>
    </citation>
    <scope>IDENTIFICATION</scope>
    <source>
        <strain evidence="4">IAEA</strain>
    </source>
</reference>
<sequence length="518" mass="58397">MIGVTLGKVEMRKDITTAESQCNLKRVTPLRTQCFRWPSNGKSLNIANGIIISANVILTYNHHKVTKNKMGSIVHGVNKYSPNISSENIIYWQNGINYQNDIVGRPSEIHISLIRLNSEIELMYDSSAIVSLPKKPFDGKSGCVVVGEGGARTREIVETPATILTRDDCLKSLPDVHENAICIKYKKNKNIYTCDTGQCEHFKDGAALFCDGTLTGIVNQVKPCDSSLPRPCTKVYEHVKWINTEMNELKKTILYPKHAQYLTYYGWYVNNLPAISGLGSILDKNIILTHFAPDLSNSSIIIRNSNNEIIREGYAIYGLKKYDKTPPGGSVLTWRMVKNFLIVSKPDPLQIQIGIIKVDENMILKSGKAATIKLPKQEPEDKLKCIVVHIRKVENEPIVETEVTIVEKSKCVEQLPGLHSHAFCFHVSDDNDEMNHCTIFLTGAPILCNNQLTCIVNDPGQCVPDLPRPCTLVYKFYEWIKVNIKELKASSPPRLLRTFSRNIYLFSVIFYTHLFLIL</sequence>
<dbReference type="InterPro" id="IPR009003">
    <property type="entry name" value="Peptidase_S1_PA"/>
</dbReference>
<dbReference type="Proteomes" id="UP000092460">
    <property type="component" value="Unassembled WGS sequence"/>
</dbReference>
<keyword evidence="1" id="KW-1015">Disulfide bond</keyword>
<dbReference type="EMBL" id="JXJN01026017">
    <property type="status" value="NOT_ANNOTATED_CDS"/>
    <property type="molecule type" value="Genomic_DNA"/>
</dbReference>
<dbReference type="InterPro" id="IPR001254">
    <property type="entry name" value="Trypsin_dom"/>
</dbReference>
<comment type="similarity">
    <text evidence="2">Belongs to the peptidase S1 family. CLIP subfamily.</text>
</comment>
<evidence type="ECO:0000313" key="5">
    <source>
        <dbReference type="Proteomes" id="UP000092460"/>
    </source>
</evidence>
<dbReference type="PANTHER" id="PTHR24256">
    <property type="entry name" value="TRYPTASE-RELATED"/>
    <property type="match status" value="1"/>
</dbReference>
<dbReference type="EMBL" id="JXJN01026019">
    <property type="status" value="NOT_ANNOTATED_CDS"/>
    <property type="molecule type" value="Genomic_DNA"/>
</dbReference>
<protein>
    <recommendedName>
        <fullName evidence="3">Peptidase S1 domain-containing protein</fullName>
    </recommendedName>
</protein>
<dbReference type="EnsemblMetazoa" id="GPPI049694-RA">
    <property type="protein sequence ID" value="GPPI049694-PA"/>
    <property type="gene ID" value="GPPI049694"/>
</dbReference>
<dbReference type="SMART" id="SM00020">
    <property type="entry name" value="Tryp_SPc"/>
    <property type="match status" value="1"/>
</dbReference>
<evidence type="ECO:0000259" key="3">
    <source>
        <dbReference type="SMART" id="SM00020"/>
    </source>
</evidence>
<dbReference type="GO" id="GO:0006508">
    <property type="term" value="P:proteolysis"/>
    <property type="evidence" value="ECO:0007669"/>
    <property type="project" value="InterPro"/>
</dbReference>
<organism evidence="4 5">
    <name type="scientific">Glossina palpalis gambiensis</name>
    <dbReference type="NCBI Taxonomy" id="67801"/>
    <lineage>
        <taxon>Eukaryota</taxon>
        <taxon>Metazoa</taxon>
        <taxon>Ecdysozoa</taxon>
        <taxon>Arthropoda</taxon>
        <taxon>Hexapoda</taxon>
        <taxon>Insecta</taxon>
        <taxon>Pterygota</taxon>
        <taxon>Neoptera</taxon>
        <taxon>Endopterygota</taxon>
        <taxon>Diptera</taxon>
        <taxon>Brachycera</taxon>
        <taxon>Muscomorpha</taxon>
        <taxon>Hippoboscoidea</taxon>
        <taxon>Glossinidae</taxon>
        <taxon>Glossina</taxon>
    </lineage>
</organism>
<evidence type="ECO:0000313" key="4">
    <source>
        <dbReference type="EnsemblMetazoa" id="GPPI049694-PA"/>
    </source>
</evidence>
<accession>A0A1B0C5H7</accession>
<dbReference type="InterPro" id="IPR051487">
    <property type="entry name" value="Ser/Thr_Proteases_Immune/Dev"/>
</dbReference>
<dbReference type="EMBL" id="JXJN01026018">
    <property type="status" value="NOT_ANNOTATED_CDS"/>
    <property type="molecule type" value="Genomic_DNA"/>
</dbReference>
<dbReference type="GO" id="GO:0004252">
    <property type="term" value="F:serine-type endopeptidase activity"/>
    <property type="evidence" value="ECO:0007669"/>
    <property type="project" value="InterPro"/>
</dbReference>
<dbReference type="SUPFAM" id="SSF50494">
    <property type="entry name" value="Trypsin-like serine proteases"/>
    <property type="match status" value="2"/>
</dbReference>
<dbReference type="AlphaFoldDB" id="A0A1B0C5H7"/>
<name>A0A1B0C5H7_9MUSC</name>
<dbReference type="STRING" id="67801.A0A1B0C5H7"/>
<keyword evidence="5" id="KW-1185">Reference proteome</keyword>
<dbReference type="VEuPathDB" id="VectorBase:GPPI049694"/>
<dbReference type="Gene3D" id="2.40.10.10">
    <property type="entry name" value="Trypsin-like serine proteases"/>
    <property type="match status" value="2"/>
</dbReference>
<evidence type="ECO:0000256" key="2">
    <source>
        <dbReference type="ARBA" id="ARBA00024195"/>
    </source>
</evidence>
<evidence type="ECO:0000256" key="1">
    <source>
        <dbReference type="ARBA" id="ARBA00023157"/>
    </source>
</evidence>
<feature type="domain" description="Peptidase S1" evidence="3">
    <location>
        <begin position="8"/>
        <end position="242"/>
    </location>
</feature>
<reference evidence="5" key="1">
    <citation type="submission" date="2015-01" db="EMBL/GenBank/DDBJ databases">
        <authorList>
            <person name="Aksoy S."/>
            <person name="Warren W."/>
            <person name="Wilson R.K."/>
        </authorList>
    </citation>
    <scope>NUCLEOTIDE SEQUENCE [LARGE SCALE GENOMIC DNA]</scope>
    <source>
        <strain evidence="5">IAEA</strain>
    </source>
</reference>
<dbReference type="Pfam" id="PF00089">
    <property type="entry name" value="Trypsin"/>
    <property type="match status" value="1"/>
</dbReference>
<dbReference type="InterPro" id="IPR043504">
    <property type="entry name" value="Peptidase_S1_PA_chymotrypsin"/>
</dbReference>